<dbReference type="Proteomes" id="UP000694523">
    <property type="component" value="Unplaced"/>
</dbReference>
<dbReference type="EC" id="3.1.26.4" evidence="2"/>
<dbReference type="GO" id="GO:0006508">
    <property type="term" value="P:proteolysis"/>
    <property type="evidence" value="ECO:0007669"/>
    <property type="project" value="InterPro"/>
</dbReference>
<name>A0A8C6S923_9GOBI</name>
<dbReference type="Gene3D" id="3.30.70.270">
    <property type="match status" value="1"/>
</dbReference>
<comment type="similarity">
    <text evidence="1">Belongs to the beta type-B retroviral polymerase family. HERV class-II K(HML-2) pol subfamily.</text>
</comment>
<evidence type="ECO:0000256" key="3">
    <source>
        <dbReference type="ARBA" id="ARBA00022801"/>
    </source>
</evidence>
<keyword evidence="7" id="KW-1185">Reference proteome</keyword>
<dbReference type="Ensembl" id="ENSNMLT00000003882.1">
    <property type="protein sequence ID" value="ENSNMLP00000003395.1"/>
    <property type="gene ID" value="ENSNMLG00000002443.1"/>
</dbReference>
<feature type="domain" description="Peptidase A2" evidence="4">
    <location>
        <begin position="1"/>
        <end position="33"/>
    </location>
</feature>
<dbReference type="InterPro" id="IPR051320">
    <property type="entry name" value="Viral_Replic_Matur_Polypro"/>
</dbReference>
<evidence type="ECO:0000313" key="7">
    <source>
        <dbReference type="Proteomes" id="UP000694523"/>
    </source>
</evidence>
<dbReference type="GO" id="GO:0004523">
    <property type="term" value="F:RNA-DNA hybrid ribonuclease activity"/>
    <property type="evidence" value="ECO:0007669"/>
    <property type="project" value="UniProtKB-EC"/>
</dbReference>
<reference evidence="6" key="2">
    <citation type="submission" date="2025-09" db="UniProtKB">
        <authorList>
            <consortium name="Ensembl"/>
        </authorList>
    </citation>
    <scope>IDENTIFICATION</scope>
</reference>
<dbReference type="SUPFAM" id="SSF56672">
    <property type="entry name" value="DNA/RNA polymerases"/>
    <property type="match status" value="1"/>
</dbReference>
<feature type="domain" description="Reverse transcriptase" evidence="5">
    <location>
        <begin position="323"/>
        <end position="506"/>
    </location>
</feature>
<organism evidence="6 7">
    <name type="scientific">Neogobius melanostomus</name>
    <name type="common">round goby</name>
    <dbReference type="NCBI Taxonomy" id="47308"/>
    <lineage>
        <taxon>Eukaryota</taxon>
        <taxon>Metazoa</taxon>
        <taxon>Chordata</taxon>
        <taxon>Craniata</taxon>
        <taxon>Vertebrata</taxon>
        <taxon>Euteleostomi</taxon>
        <taxon>Actinopterygii</taxon>
        <taxon>Neopterygii</taxon>
        <taxon>Teleostei</taxon>
        <taxon>Neoteleostei</taxon>
        <taxon>Acanthomorphata</taxon>
        <taxon>Gobiaria</taxon>
        <taxon>Gobiiformes</taxon>
        <taxon>Gobioidei</taxon>
        <taxon>Gobiidae</taxon>
        <taxon>Benthophilinae</taxon>
        <taxon>Neogobiini</taxon>
        <taxon>Neogobius</taxon>
    </lineage>
</organism>
<evidence type="ECO:0000259" key="4">
    <source>
        <dbReference type="PROSITE" id="PS50175"/>
    </source>
</evidence>
<dbReference type="PANTHER" id="PTHR33064:SF37">
    <property type="entry name" value="RIBONUCLEASE H"/>
    <property type="match status" value="1"/>
</dbReference>
<dbReference type="InterPro" id="IPR021109">
    <property type="entry name" value="Peptidase_aspartic_dom_sf"/>
</dbReference>
<evidence type="ECO:0000256" key="2">
    <source>
        <dbReference type="ARBA" id="ARBA00012180"/>
    </source>
</evidence>
<proteinExistence type="inferred from homology"/>
<evidence type="ECO:0000259" key="5">
    <source>
        <dbReference type="PROSITE" id="PS50878"/>
    </source>
</evidence>
<evidence type="ECO:0000256" key="1">
    <source>
        <dbReference type="ARBA" id="ARBA00010879"/>
    </source>
</evidence>
<sequence length="551" mass="61649">MTKELTLKLAGQTFKSSLIYSPQTPVNLLGRDILQATGAVINCSPDAMYLTWPNGYSIACTPARSHGLYVFREEQMAEGVSIYWLLLEPGTPEMTGLYAKMLEWKPWFTMLHPYAPPKDPLHCTLFYDRNADAQYQLAFDSEVKGNTYNITSTHFYVHKSGVVAPVVLPDNIKCFYKRDTLTDPHVSLFLGPGHEARELGPLTHKLNNVLDWEQTGMDGVMYSSSTQAYKVDIGIAKDETVAEEEILSRSHGRELTDHEGAADMLQRFSEDLWARSPSDIGRCTKMDPVILEVVPGSRVYVPQRSFRTDKQREGIETALTDLWEAGVLELSDSHWNTPLNPVPKPDGTFRPAHDLRKVNEVTTTPLLPVPDPHKCLSVLTPEMKYFTVIDLKHAFFTIPLAEECRYQFAFTYGGVKLQYKVLPQGHRNSPGIFNKVLKDCLSPIEVLSGAVIVQYMDDVLIGARSAKDCLDVTAAVLSRLLECGFKVSKTKLQCCRSQVVFLGKVISAGHVTPSATQRQSILAADRPDTVRSLLSFLGLANYSRHHVMDYT</sequence>
<dbReference type="PANTHER" id="PTHR33064">
    <property type="entry name" value="POL PROTEIN"/>
    <property type="match status" value="1"/>
</dbReference>
<dbReference type="SUPFAM" id="SSF50630">
    <property type="entry name" value="Acid proteases"/>
    <property type="match status" value="1"/>
</dbReference>
<reference evidence="6" key="1">
    <citation type="submission" date="2025-08" db="UniProtKB">
        <authorList>
            <consortium name="Ensembl"/>
        </authorList>
    </citation>
    <scope>IDENTIFICATION</scope>
</reference>
<dbReference type="InterPro" id="IPR043128">
    <property type="entry name" value="Rev_trsase/Diguanyl_cyclase"/>
</dbReference>
<dbReference type="Gene3D" id="3.10.10.10">
    <property type="entry name" value="HIV Type 1 Reverse Transcriptase, subunit A, domain 1"/>
    <property type="match status" value="1"/>
</dbReference>
<dbReference type="InterPro" id="IPR000477">
    <property type="entry name" value="RT_dom"/>
</dbReference>
<dbReference type="Pfam" id="PF00078">
    <property type="entry name" value="RVT_1"/>
    <property type="match status" value="1"/>
</dbReference>
<dbReference type="PROSITE" id="PS50175">
    <property type="entry name" value="ASP_PROT_RETROV"/>
    <property type="match status" value="1"/>
</dbReference>
<accession>A0A8C6S923</accession>
<keyword evidence="3" id="KW-0378">Hydrolase</keyword>
<dbReference type="AlphaFoldDB" id="A0A8C6S923"/>
<dbReference type="Gene3D" id="2.40.70.10">
    <property type="entry name" value="Acid Proteases"/>
    <property type="match status" value="1"/>
</dbReference>
<dbReference type="PROSITE" id="PS50878">
    <property type="entry name" value="RT_POL"/>
    <property type="match status" value="1"/>
</dbReference>
<protein>
    <recommendedName>
        <fullName evidence="2">ribonuclease H</fullName>
        <ecNumber evidence="2">3.1.26.4</ecNumber>
    </recommendedName>
</protein>
<evidence type="ECO:0000313" key="6">
    <source>
        <dbReference type="Ensembl" id="ENSNMLP00000003395.1"/>
    </source>
</evidence>
<dbReference type="GO" id="GO:0004190">
    <property type="term" value="F:aspartic-type endopeptidase activity"/>
    <property type="evidence" value="ECO:0007669"/>
    <property type="project" value="InterPro"/>
</dbReference>
<dbReference type="InterPro" id="IPR043502">
    <property type="entry name" value="DNA/RNA_pol_sf"/>
</dbReference>
<dbReference type="InterPro" id="IPR001995">
    <property type="entry name" value="Peptidase_A2_cat"/>
</dbReference>